<sequence>MARVGDSVLPDGVDWWSGNGEDDGSYVDCYVGPEVDTPPPANQDRVRDASGAIKRQAARFRIYAYDENNNVVREILPTDPGVSVTWSVTLANRKAQWFRFDRAWDEPTFRNKPASVARNGAVRDRASLAITPPAATITGARSRSGPMNGSFLGVTVSLGELRTDASGRLLVLGGQGKSASVDDGPNKTLLTENSGSFNNADSWYDDISDGPVHATVVMDGKTWTADPAWVIVGPPNYAPDMVGFRTLYDLLEDVYEEAGWLQPPATVSFRRDILPVLQRLSMLSWVNKGFYQQFGYRKDWDFTDPDLIVRLGAKPTASGDPYRDLRQKVLDSLLKPDEQGCRPDAWPMLYGDTFDEDYVGSGDGINDPVLNTTQLHDMIPLSQRRYRQFKSWANGDFDADYDPATAPAPPRRIDDVPVAEQPAMLDKAALHFCIADAFHPGCEVTWPIRHVSLYRAPWRIAELAAGQAVYVPDADATISYQTVQDELAAAADARKFLGAQPPGGLTRWMALPWQTDTGRCRAGYDANYKNGAYGVYAPAYWPARVPNQVLGMADYRDIMDTSLSTANRTEKFTVRQKWWRRLSENADSTDVRDQETQAQNMVESFSAMGTVLRMQGPADLPSVPETVYVEWTPSS</sequence>
<protein>
    <submittedName>
        <fullName evidence="3">LodA/GoxA family CTQ-dependent oxidase</fullName>
    </submittedName>
</protein>
<organism evidence="3 4">
    <name type="scientific">Camelimonas abortus</name>
    <dbReference type="NCBI Taxonomy" id="1017184"/>
    <lineage>
        <taxon>Bacteria</taxon>
        <taxon>Pseudomonadati</taxon>
        <taxon>Pseudomonadota</taxon>
        <taxon>Alphaproteobacteria</taxon>
        <taxon>Hyphomicrobiales</taxon>
        <taxon>Chelatococcaceae</taxon>
        <taxon>Camelimonas</taxon>
    </lineage>
</organism>
<dbReference type="RefSeq" id="WP_376869005.1">
    <property type="nucleotide sequence ID" value="NZ_JBHRUV010000112.1"/>
</dbReference>
<feature type="domain" description="L-Lysine epsilon oxidase N-terminal" evidence="1">
    <location>
        <begin position="27"/>
        <end position="232"/>
    </location>
</feature>
<dbReference type="Pfam" id="PF17990">
    <property type="entry name" value="LodA_N"/>
    <property type="match status" value="1"/>
</dbReference>
<dbReference type="EMBL" id="JBHRUV010000112">
    <property type="protein sequence ID" value="MFC3267347.1"/>
    <property type="molecule type" value="Genomic_DNA"/>
</dbReference>
<evidence type="ECO:0000313" key="3">
    <source>
        <dbReference type="EMBL" id="MFC3267347.1"/>
    </source>
</evidence>
<evidence type="ECO:0000259" key="2">
    <source>
        <dbReference type="Pfam" id="PF18417"/>
    </source>
</evidence>
<keyword evidence="4" id="KW-1185">Reference proteome</keyword>
<reference evidence="4" key="1">
    <citation type="journal article" date="2019" name="Int. J. Syst. Evol. Microbiol.">
        <title>The Global Catalogue of Microorganisms (GCM) 10K type strain sequencing project: providing services to taxonomists for standard genome sequencing and annotation.</title>
        <authorList>
            <consortium name="The Broad Institute Genomics Platform"/>
            <consortium name="The Broad Institute Genome Sequencing Center for Infectious Disease"/>
            <person name="Wu L."/>
            <person name="Ma J."/>
        </authorList>
    </citation>
    <scope>NUCLEOTIDE SEQUENCE [LARGE SCALE GENOMIC DNA]</scope>
    <source>
        <strain evidence="4">CCM 7941</strain>
    </source>
</reference>
<gene>
    <name evidence="3" type="ORF">ACFOEX_13470</name>
</gene>
<dbReference type="Pfam" id="PF18417">
    <property type="entry name" value="LodA_C"/>
    <property type="match status" value="1"/>
</dbReference>
<dbReference type="InterPro" id="IPR041173">
    <property type="entry name" value="LodA_C"/>
</dbReference>
<dbReference type="InterPro" id="IPR041168">
    <property type="entry name" value="LodA_N"/>
</dbReference>
<evidence type="ECO:0000313" key="4">
    <source>
        <dbReference type="Proteomes" id="UP001595536"/>
    </source>
</evidence>
<evidence type="ECO:0000259" key="1">
    <source>
        <dbReference type="Pfam" id="PF17990"/>
    </source>
</evidence>
<comment type="caution">
    <text evidence="3">The sequence shown here is derived from an EMBL/GenBank/DDBJ whole genome shotgun (WGS) entry which is preliminary data.</text>
</comment>
<proteinExistence type="predicted"/>
<dbReference type="Proteomes" id="UP001595536">
    <property type="component" value="Unassembled WGS sequence"/>
</dbReference>
<accession>A0ABV7LHD2</accession>
<name>A0ABV7LHD2_9HYPH</name>
<feature type="domain" description="L-lysine epsilon oxidase C-terminal" evidence="2">
    <location>
        <begin position="374"/>
        <end position="528"/>
    </location>
</feature>